<reference evidence="4" key="1">
    <citation type="journal article" date="2019" name="Int. J. Syst. Evol. Microbiol.">
        <title>The Global Catalogue of Microorganisms (GCM) 10K type strain sequencing project: providing services to taxonomists for standard genome sequencing and annotation.</title>
        <authorList>
            <consortium name="The Broad Institute Genomics Platform"/>
            <consortium name="The Broad Institute Genome Sequencing Center for Infectious Disease"/>
            <person name="Wu L."/>
            <person name="Ma J."/>
        </authorList>
    </citation>
    <scope>NUCLEOTIDE SEQUENCE [LARGE SCALE GENOMIC DNA]</scope>
    <source>
        <strain evidence="4">KCTC 23299</strain>
    </source>
</reference>
<dbReference type="Proteomes" id="UP001597511">
    <property type="component" value="Unassembled WGS sequence"/>
</dbReference>
<sequence length="326" mass="37164">MFALIAKPFPMNTWSWYKQRGIGFGLFIFLFLFLFKPFYLHLLETGKLLSMAACYGLITALVIIGGGLVFTRWISPRINEEKWTLGKQVLLNMVLMICIAFFNVFITQLIYGMPIDFSWYGSMLQWVVMIGTLPIAIAELVSYNYYLRKNLESASELTRIARLPYKEPVKVLRPLVLQEPAPAYAGLDFTATADILNTDETPLSEPVLELTGENQADRLIIQPQQLLAVQALDNYVNIFWAGDDRLQTTLLRNTLTNIAEQLNAQPQMYRSHRGWLVNSTRVREVEGNAQGLKLTIDLMEQPVPVSRANIAGYRLLTQEQHILVQN</sequence>
<feature type="domain" description="HTH LytTR-type" evidence="2">
    <location>
        <begin position="210"/>
        <end position="319"/>
    </location>
</feature>
<name>A0ABW6A6R4_9BACT</name>
<proteinExistence type="predicted"/>
<gene>
    <name evidence="3" type="ORF">ACFS6H_12090</name>
</gene>
<evidence type="ECO:0000313" key="4">
    <source>
        <dbReference type="Proteomes" id="UP001597511"/>
    </source>
</evidence>
<organism evidence="3 4">
    <name type="scientific">Terrimonas rubra</name>
    <dbReference type="NCBI Taxonomy" id="1035890"/>
    <lineage>
        <taxon>Bacteria</taxon>
        <taxon>Pseudomonadati</taxon>
        <taxon>Bacteroidota</taxon>
        <taxon>Chitinophagia</taxon>
        <taxon>Chitinophagales</taxon>
        <taxon>Chitinophagaceae</taxon>
        <taxon>Terrimonas</taxon>
    </lineage>
</organism>
<accession>A0ABW6A6R4</accession>
<dbReference type="SMART" id="SM00850">
    <property type="entry name" value="LytTR"/>
    <property type="match status" value="1"/>
</dbReference>
<keyword evidence="4" id="KW-1185">Reference proteome</keyword>
<keyword evidence="1" id="KW-1133">Transmembrane helix</keyword>
<dbReference type="Gene3D" id="2.40.50.1020">
    <property type="entry name" value="LytTr DNA-binding domain"/>
    <property type="match status" value="1"/>
</dbReference>
<feature type="transmembrane region" description="Helical" evidence="1">
    <location>
        <begin position="123"/>
        <end position="146"/>
    </location>
</feature>
<keyword evidence="1" id="KW-0812">Transmembrane</keyword>
<protein>
    <submittedName>
        <fullName evidence="3">LytTR family transcriptional regulator DNA-binding domain-containing protein</fullName>
    </submittedName>
</protein>
<evidence type="ECO:0000256" key="1">
    <source>
        <dbReference type="SAM" id="Phobius"/>
    </source>
</evidence>
<dbReference type="Pfam" id="PF04397">
    <property type="entry name" value="LytTR"/>
    <property type="match status" value="1"/>
</dbReference>
<evidence type="ECO:0000259" key="2">
    <source>
        <dbReference type="PROSITE" id="PS50930"/>
    </source>
</evidence>
<comment type="caution">
    <text evidence="3">The sequence shown here is derived from an EMBL/GenBank/DDBJ whole genome shotgun (WGS) entry which is preliminary data.</text>
</comment>
<evidence type="ECO:0000313" key="3">
    <source>
        <dbReference type="EMBL" id="MFD2920457.1"/>
    </source>
</evidence>
<feature type="transmembrane region" description="Helical" evidence="1">
    <location>
        <begin position="90"/>
        <end position="111"/>
    </location>
</feature>
<feature type="transmembrane region" description="Helical" evidence="1">
    <location>
        <begin position="21"/>
        <end position="42"/>
    </location>
</feature>
<dbReference type="RefSeq" id="WP_386098841.1">
    <property type="nucleotide sequence ID" value="NZ_JBHUOZ010000003.1"/>
</dbReference>
<dbReference type="InterPro" id="IPR007492">
    <property type="entry name" value="LytTR_DNA-bd_dom"/>
</dbReference>
<keyword evidence="3" id="KW-0238">DNA-binding</keyword>
<keyword evidence="1" id="KW-0472">Membrane</keyword>
<dbReference type="EMBL" id="JBHUOZ010000003">
    <property type="protein sequence ID" value="MFD2920457.1"/>
    <property type="molecule type" value="Genomic_DNA"/>
</dbReference>
<dbReference type="PROSITE" id="PS50930">
    <property type="entry name" value="HTH_LYTTR"/>
    <property type="match status" value="1"/>
</dbReference>
<dbReference type="GO" id="GO:0003677">
    <property type="term" value="F:DNA binding"/>
    <property type="evidence" value="ECO:0007669"/>
    <property type="project" value="UniProtKB-KW"/>
</dbReference>
<feature type="transmembrane region" description="Helical" evidence="1">
    <location>
        <begin position="48"/>
        <end position="70"/>
    </location>
</feature>